<accession>A0ABV9U532</accession>
<organism evidence="3 4">
    <name type="scientific">Actinomadura gamaensis</name>
    <dbReference type="NCBI Taxonomy" id="1763541"/>
    <lineage>
        <taxon>Bacteria</taxon>
        <taxon>Bacillati</taxon>
        <taxon>Actinomycetota</taxon>
        <taxon>Actinomycetes</taxon>
        <taxon>Streptosporangiales</taxon>
        <taxon>Thermomonosporaceae</taxon>
        <taxon>Actinomadura</taxon>
    </lineage>
</organism>
<evidence type="ECO:0000313" key="4">
    <source>
        <dbReference type="Proteomes" id="UP001595872"/>
    </source>
</evidence>
<dbReference type="InterPro" id="IPR013783">
    <property type="entry name" value="Ig-like_fold"/>
</dbReference>
<sequence length="280" mass="28511">MLTTSGIPASASGGQGPASAGGPGPGSVDAGGRADLGVTLAASPRPARVGDLLGYTMTVRNAGPGAGTRAAVLTLPDAVDVVGVVERGCAESGRTIRCTFPATAPGGARSVHILGIVRPRASGVLRATARLDGPSDPVARNDVAELDTPVAPSTDLAIRLDAPRTAQAGSPLPIKLTVTNRGSREARRVVVNVGAHGATLARVRGAKCGGVRRHRTGEYVRCPLGRLASGHSRTFTVFVRVATNARSHSLAASAELELGDYDPSNNVAVAKFHSAEYRHS</sequence>
<dbReference type="Gene3D" id="2.60.40.10">
    <property type="entry name" value="Immunoglobulins"/>
    <property type="match status" value="1"/>
</dbReference>
<dbReference type="RefSeq" id="WP_378259105.1">
    <property type="nucleotide sequence ID" value="NZ_JBHSIT010000007.1"/>
</dbReference>
<feature type="domain" description="DUF11" evidence="2">
    <location>
        <begin position="35"/>
        <end position="146"/>
    </location>
</feature>
<feature type="compositionally biased region" description="Gly residues" evidence="1">
    <location>
        <begin position="13"/>
        <end position="25"/>
    </location>
</feature>
<feature type="region of interest" description="Disordered" evidence="1">
    <location>
        <begin position="1"/>
        <end position="32"/>
    </location>
</feature>
<comment type="caution">
    <text evidence="3">The sequence shown here is derived from an EMBL/GenBank/DDBJ whole genome shotgun (WGS) entry which is preliminary data.</text>
</comment>
<proteinExistence type="predicted"/>
<reference evidence="4" key="1">
    <citation type="journal article" date="2019" name="Int. J. Syst. Evol. Microbiol.">
        <title>The Global Catalogue of Microorganisms (GCM) 10K type strain sequencing project: providing services to taxonomists for standard genome sequencing and annotation.</title>
        <authorList>
            <consortium name="The Broad Institute Genomics Platform"/>
            <consortium name="The Broad Institute Genome Sequencing Center for Infectious Disease"/>
            <person name="Wu L."/>
            <person name="Ma J."/>
        </authorList>
    </citation>
    <scope>NUCLEOTIDE SEQUENCE [LARGE SCALE GENOMIC DNA]</scope>
    <source>
        <strain evidence="4">KLKA75</strain>
    </source>
</reference>
<feature type="compositionally biased region" description="Low complexity" evidence="1">
    <location>
        <begin position="1"/>
        <end position="12"/>
    </location>
</feature>
<evidence type="ECO:0000256" key="1">
    <source>
        <dbReference type="SAM" id="MobiDB-lite"/>
    </source>
</evidence>
<keyword evidence="4" id="KW-1185">Reference proteome</keyword>
<dbReference type="InterPro" id="IPR001434">
    <property type="entry name" value="OmcB-like_DUF11"/>
</dbReference>
<name>A0ABV9U532_9ACTN</name>
<evidence type="ECO:0000259" key="2">
    <source>
        <dbReference type="Pfam" id="PF01345"/>
    </source>
</evidence>
<dbReference type="Pfam" id="PF01345">
    <property type="entry name" value="DUF11"/>
    <property type="match status" value="2"/>
</dbReference>
<evidence type="ECO:0000313" key="3">
    <source>
        <dbReference type="EMBL" id="MFC4910628.1"/>
    </source>
</evidence>
<gene>
    <name evidence="3" type="ORF">ACFPCY_25165</name>
</gene>
<feature type="domain" description="DUF11" evidence="2">
    <location>
        <begin position="155"/>
        <end position="270"/>
    </location>
</feature>
<dbReference type="Proteomes" id="UP001595872">
    <property type="component" value="Unassembled WGS sequence"/>
</dbReference>
<dbReference type="EMBL" id="JBHSIT010000007">
    <property type="protein sequence ID" value="MFC4910628.1"/>
    <property type="molecule type" value="Genomic_DNA"/>
</dbReference>
<protein>
    <recommendedName>
        <fullName evidence="2">DUF11 domain-containing protein</fullName>
    </recommendedName>
</protein>